<sequence>VDDIDLLCLFSLKVNDPAVTDKLFMQIERLSRCDLDTLYKMKKRLEELSELMAESYDCCVKSCVAFTGPHAKLKACPRCRKPRYRRNGKPMKTYRYIPLIPQLVAFFLNRELNERMRYCSDGHPKATAARNGRMTDVFDGSHYLGLLRREVTISGHRLGHTYFSDHRDIALGLATDGANPWRRRKST</sequence>
<reference evidence="1" key="1">
    <citation type="submission" date="2019-10" db="EMBL/GenBank/DDBJ databases">
        <authorList>
            <consortium name="DOE Joint Genome Institute"/>
            <person name="Kuo A."/>
            <person name="Miyauchi S."/>
            <person name="Kiss E."/>
            <person name="Drula E."/>
            <person name="Kohler A."/>
            <person name="Sanchez-Garcia M."/>
            <person name="Andreopoulos B."/>
            <person name="Barry K.W."/>
            <person name="Bonito G."/>
            <person name="Buee M."/>
            <person name="Carver A."/>
            <person name="Chen C."/>
            <person name="Cichocki N."/>
            <person name="Clum A."/>
            <person name="Culley D."/>
            <person name="Crous P.W."/>
            <person name="Fauchery L."/>
            <person name="Girlanda M."/>
            <person name="Hayes R."/>
            <person name="Keri Z."/>
            <person name="Labutti K."/>
            <person name="Lipzen A."/>
            <person name="Lombard V."/>
            <person name="Magnuson J."/>
            <person name="Maillard F."/>
            <person name="Morin E."/>
            <person name="Murat C."/>
            <person name="Nolan M."/>
            <person name="Ohm R."/>
            <person name="Pangilinan J."/>
            <person name="Pereira M."/>
            <person name="Perotto S."/>
            <person name="Peter M."/>
            <person name="Riley R."/>
            <person name="Sitrit Y."/>
            <person name="Stielow B."/>
            <person name="Szollosi G."/>
            <person name="Zifcakova L."/>
            <person name="Stursova M."/>
            <person name="Spatafora J.W."/>
            <person name="Tedersoo L."/>
            <person name="Vaario L.-M."/>
            <person name="Yamada A."/>
            <person name="Yan M."/>
            <person name="Wang P."/>
            <person name="Xu J."/>
            <person name="Bruns T."/>
            <person name="Baldrian P."/>
            <person name="Vilgalys R."/>
            <person name="Henrissat B."/>
            <person name="Grigoriev I.V."/>
            <person name="Hibbett D."/>
            <person name="Nagy L.G."/>
            <person name="Martin F.M."/>
        </authorList>
    </citation>
    <scope>NUCLEOTIDE SEQUENCE</scope>
    <source>
        <strain evidence="1">P2</strain>
    </source>
</reference>
<feature type="non-terminal residue" evidence="1">
    <location>
        <position position="187"/>
    </location>
</feature>
<name>A0ACB6ZKG8_THEGA</name>
<accession>A0ACB6ZKG8</accession>
<dbReference type="Proteomes" id="UP000886501">
    <property type="component" value="Unassembled WGS sequence"/>
</dbReference>
<keyword evidence="2" id="KW-1185">Reference proteome</keyword>
<protein>
    <submittedName>
        <fullName evidence="1">Uncharacterized protein</fullName>
    </submittedName>
</protein>
<feature type="non-terminal residue" evidence="1">
    <location>
        <position position="1"/>
    </location>
</feature>
<dbReference type="EMBL" id="MU117986">
    <property type="protein sequence ID" value="KAF9650275.1"/>
    <property type="molecule type" value="Genomic_DNA"/>
</dbReference>
<evidence type="ECO:0000313" key="1">
    <source>
        <dbReference type="EMBL" id="KAF9650275.1"/>
    </source>
</evidence>
<reference evidence="1" key="2">
    <citation type="journal article" date="2020" name="Nat. Commun.">
        <title>Large-scale genome sequencing of mycorrhizal fungi provides insights into the early evolution of symbiotic traits.</title>
        <authorList>
            <person name="Miyauchi S."/>
            <person name="Kiss E."/>
            <person name="Kuo A."/>
            <person name="Drula E."/>
            <person name="Kohler A."/>
            <person name="Sanchez-Garcia M."/>
            <person name="Morin E."/>
            <person name="Andreopoulos B."/>
            <person name="Barry K.W."/>
            <person name="Bonito G."/>
            <person name="Buee M."/>
            <person name="Carver A."/>
            <person name="Chen C."/>
            <person name="Cichocki N."/>
            <person name="Clum A."/>
            <person name="Culley D."/>
            <person name="Crous P.W."/>
            <person name="Fauchery L."/>
            <person name="Girlanda M."/>
            <person name="Hayes R.D."/>
            <person name="Keri Z."/>
            <person name="LaButti K."/>
            <person name="Lipzen A."/>
            <person name="Lombard V."/>
            <person name="Magnuson J."/>
            <person name="Maillard F."/>
            <person name="Murat C."/>
            <person name="Nolan M."/>
            <person name="Ohm R.A."/>
            <person name="Pangilinan J."/>
            <person name="Pereira M.F."/>
            <person name="Perotto S."/>
            <person name="Peter M."/>
            <person name="Pfister S."/>
            <person name="Riley R."/>
            <person name="Sitrit Y."/>
            <person name="Stielow J.B."/>
            <person name="Szollosi G."/>
            <person name="Zifcakova L."/>
            <person name="Stursova M."/>
            <person name="Spatafora J.W."/>
            <person name="Tedersoo L."/>
            <person name="Vaario L.M."/>
            <person name="Yamada A."/>
            <person name="Yan M."/>
            <person name="Wang P."/>
            <person name="Xu J."/>
            <person name="Bruns T."/>
            <person name="Baldrian P."/>
            <person name="Vilgalys R."/>
            <person name="Dunand C."/>
            <person name="Henrissat B."/>
            <person name="Grigoriev I.V."/>
            <person name="Hibbett D."/>
            <person name="Nagy L.G."/>
            <person name="Martin F.M."/>
        </authorList>
    </citation>
    <scope>NUCLEOTIDE SEQUENCE</scope>
    <source>
        <strain evidence="1">P2</strain>
    </source>
</reference>
<organism evidence="1 2">
    <name type="scientific">Thelephora ganbajun</name>
    <name type="common">Ganba fungus</name>
    <dbReference type="NCBI Taxonomy" id="370292"/>
    <lineage>
        <taxon>Eukaryota</taxon>
        <taxon>Fungi</taxon>
        <taxon>Dikarya</taxon>
        <taxon>Basidiomycota</taxon>
        <taxon>Agaricomycotina</taxon>
        <taxon>Agaricomycetes</taxon>
        <taxon>Thelephorales</taxon>
        <taxon>Thelephoraceae</taxon>
        <taxon>Thelephora</taxon>
    </lineage>
</organism>
<comment type="caution">
    <text evidence="1">The sequence shown here is derived from an EMBL/GenBank/DDBJ whole genome shotgun (WGS) entry which is preliminary data.</text>
</comment>
<gene>
    <name evidence="1" type="ORF">BDM02DRAFT_3080051</name>
</gene>
<proteinExistence type="predicted"/>
<evidence type="ECO:0000313" key="2">
    <source>
        <dbReference type="Proteomes" id="UP000886501"/>
    </source>
</evidence>